<name>A0A4Y2BJ69_ARAVE</name>
<accession>A0A4Y2BJ69</accession>
<evidence type="ECO:0000313" key="3">
    <source>
        <dbReference type="Proteomes" id="UP000499080"/>
    </source>
</evidence>
<dbReference type="AlphaFoldDB" id="A0A4Y2BJ69"/>
<protein>
    <recommendedName>
        <fullName evidence="1">DDE-1 domain-containing protein</fullName>
    </recommendedName>
</protein>
<dbReference type="EMBL" id="BGPR01000081">
    <property type="protein sequence ID" value="GBL91787.1"/>
    <property type="molecule type" value="Genomic_DNA"/>
</dbReference>
<comment type="caution">
    <text evidence="2">The sequence shown here is derived from an EMBL/GenBank/DDBJ whole genome shotgun (WGS) entry which is preliminary data.</text>
</comment>
<dbReference type="Proteomes" id="UP000499080">
    <property type="component" value="Unassembled WGS sequence"/>
</dbReference>
<proteinExistence type="predicted"/>
<dbReference type="Pfam" id="PF03184">
    <property type="entry name" value="DDE_1"/>
    <property type="match status" value="1"/>
</dbReference>
<feature type="domain" description="DDE-1" evidence="1">
    <location>
        <begin position="17"/>
        <end position="109"/>
    </location>
</feature>
<organism evidence="2 3">
    <name type="scientific">Araneus ventricosus</name>
    <name type="common">Orbweaver spider</name>
    <name type="synonym">Epeira ventricosa</name>
    <dbReference type="NCBI Taxonomy" id="182803"/>
    <lineage>
        <taxon>Eukaryota</taxon>
        <taxon>Metazoa</taxon>
        <taxon>Ecdysozoa</taxon>
        <taxon>Arthropoda</taxon>
        <taxon>Chelicerata</taxon>
        <taxon>Arachnida</taxon>
        <taxon>Araneae</taxon>
        <taxon>Araneomorphae</taxon>
        <taxon>Entelegynae</taxon>
        <taxon>Araneoidea</taxon>
        <taxon>Araneidae</taxon>
        <taxon>Araneus</taxon>
    </lineage>
</organism>
<gene>
    <name evidence="2" type="ORF">AVEN_71420_1</name>
</gene>
<dbReference type="GO" id="GO:0003676">
    <property type="term" value="F:nucleic acid binding"/>
    <property type="evidence" value="ECO:0007669"/>
    <property type="project" value="InterPro"/>
</dbReference>
<evidence type="ECO:0000313" key="2">
    <source>
        <dbReference type="EMBL" id="GBL91787.1"/>
    </source>
</evidence>
<keyword evidence="3" id="KW-1185">Reference proteome</keyword>
<evidence type="ECO:0000259" key="1">
    <source>
        <dbReference type="Pfam" id="PF03184"/>
    </source>
</evidence>
<sequence length="118" mass="13465">MKNELMDRAPPGSISGCHPSGWIQSEIFTNPMNIFISYVKPTKEDPVVLILDGYTTHTRNIDVIDLARKNSVSLVCLPLHSLNLMQPLDKMFLKVFKTYYAQKIENWLAMDPLRAVQT</sequence>
<dbReference type="OrthoDB" id="6437486at2759"/>
<dbReference type="InterPro" id="IPR004875">
    <property type="entry name" value="DDE_SF_endonuclease_dom"/>
</dbReference>
<reference evidence="2 3" key="1">
    <citation type="journal article" date="2019" name="Sci. Rep.">
        <title>Orb-weaving spider Araneus ventricosus genome elucidates the spidroin gene catalogue.</title>
        <authorList>
            <person name="Kono N."/>
            <person name="Nakamura H."/>
            <person name="Ohtoshi R."/>
            <person name="Moran D.A.P."/>
            <person name="Shinohara A."/>
            <person name="Yoshida Y."/>
            <person name="Fujiwara M."/>
            <person name="Mori M."/>
            <person name="Tomita M."/>
            <person name="Arakawa K."/>
        </authorList>
    </citation>
    <scope>NUCLEOTIDE SEQUENCE [LARGE SCALE GENOMIC DNA]</scope>
</reference>